<dbReference type="EMBL" id="CP129971">
    <property type="protein sequence ID" value="WKK76415.2"/>
    <property type="molecule type" value="Genomic_DNA"/>
</dbReference>
<keyword evidence="4 5" id="KW-0413">Isomerase</keyword>
<sequence>MNNYKKLSFVLFLSLTLVWACNNEKKLETPEGVEYVLIDSNDGESLEEGDYAIFSLRLEDSKDSVLLNSEEVGELPILVEDSVLSTRGPLFSILKGLKIGDSIKTKLTASEVFTQGFRQPVSPDMEKTERLTIYAKAIQKFDTAGFMEWQQQKKSEAMQRMQKEAEEQKGIDDELIKDFLSENNIEAEKTESGLYYMITKGTSGEKPEAGDTVKVNYVGKLMDGTVFDTSYEDVAKEAGVYNEQREYAPIEIPIGKGRVIRGWDEGIMLLNEGSEATLYIPSGLAYGPRAAGAAIPANSTLIFDVELVEVK</sequence>
<evidence type="ECO:0000256" key="7">
    <source>
        <dbReference type="SAM" id="SignalP"/>
    </source>
</evidence>
<evidence type="ECO:0000256" key="5">
    <source>
        <dbReference type="PROSITE-ProRule" id="PRU00277"/>
    </source>
</evidence>
<evidence type="ECO:0000256" key="6">
    <source>
        <dbReference type="RuleBase" id="RU003915"/>
    </source>
</evidence>
<evidence type="ECO:0000256" key="1">
    <source>
        <dbReference type="ARBA" id="ARBA00000971"/>
    </source>
</evidence>
<dbReference type="PANTHER" id="PTHR43811:SF19">
    <property type="entry name" value="39 KDA FK506-BINDING NUCLEAR PROTEIN"/>
    <property type="match status" value="1"/>
</dbReference>
<dbReference type="Proteomes" id="UP001230496">
    <property type="component" value="Chromosome"/>
</dbReference>
<feature type="chain" id="PRO_5041384540" description="Peptidyl-prolyl cis-trans isomerase" evidence="7">
    <location>
        <begin position="21"/>
        <end position="311"/>
    </location>
</feature>
<comment type="similarity">
    <text evidence="2 6">Belongs to the FKBP-type PPIase family.</text>
</comment>
<dbReference type="Gene3D" id="3.10.50.40">
    <property type="match status" value="1"/>
</dbReference>
<dbReference type="PROSITE" id="PS50059">
    <property type="entry name" value="FKBP_PPIASE"/>
    <property type="match status" value="1"/>
</dbReference>
<dbReference type="GO" id="GO:0003755">
    <property type="term" value="F:peptidyl-prolyl cis-trans isomerase activity"/>
    <property type="evidence" value="ECO:0007669"/>
    <property type="project" value="UniProtKB-UniRule"/>
</dbReference>
<dbReference type="Pfam" id="PF00254">
    <property type="entry name" value="FKBP_C"/>
    <property type="match status" value="1"/>
</dbReference>
<dbReference type="AlphaFoldDB" id="A0AA49GAX0"/>
<keyword evidence="3 5" id="KW-0697">Rotamase</keyword>
<name>A0AA49GAX0_9BACT</name>
<keyword evidence="7" id="KW-0732">Signal</keyword>
<evidence type="ECO:0000256" key="4">
    <source>
        <dbReference type="ARBA" id="ARBA00023235"/>
    </source>
</evidence>
<dbReference type="InterPro" id="IPR046357">
    <property type="entry name" value="PPIase_dom_sf"/>
</dbReference>
<evidence type="ECO:0000256" key="3">
    <source>
        <dbReference type="ARBA" id="ARBA00023110"/>
    </source>
</evidence>
<proteinExistence type="inferred from homology"/>
<evidence type="ECO:0000259" key="8">
    <source>
        <dbReference type="PROSITE" id="PS50059"/>
    </source>
</evidence>
<keyword evidence="10" id="KW-1185">Reference proteome</keyword>
<dbReference type="SUPFAM" id="SSF54534">
    <property type="entry name" value="FKBP-like"/>
    <property type="match status" value="1"/>
</dbReference>
<organism evidence="9 10">
    <name type="scientific">Marivirga salinarum</name>
    <dbReference type="NCBI Taxonomy" id="3059078"/>
    <lineage>
        <taxon>Bacteria</taxon>
        <taxon>Pseudomonadati</taxon>
        <taxon>Bacteroidota</taxon>
        <taxon>Cytophagia</taxon>
        <taxon>Cytophagales</taxon>
        <taxon>Marivirgaceae</taxon>
        <taxon>Marivirga</taxon>
    </lineage>
</organism>
<feature type="domain" description="PPIase FKBP-type" evidence="8">
    <location>
        <begin position="210"/>
        <end position="311"/>
    </location>
</feature>
<feature type="signal peptide" evidence="7">
    <location>
        <begin position="1"/>
        <end position="20"/>
    </location>
</feature>
<dbReference type="EC" id="5.2.1.8" evidence="6"/>
<evidence type="ECO:0000256" key="2">
    <source>
        <dbReference type="ARBA" id="ARBA00006577"/>
    </source>
</evidence>
<reference evidence="9 10" key="1">
    <citation type="submission" date="2023-08" db="EMBL/GenBank/DDBJ databases">
        <title>Comparative genomics and taxonomic characterization of three novel marine species of genus Marivirga.</title>
        <authorList>
            <person name="Muhammad N."/>
            <person name="Kim S.-G."/>
        </authorList>
    </citation>
    <scope>NUCLEOTIDE SEQUENCE [LARGE SCALE GENOMIC DNA]</scope>
    <source>
        <strain evidence="9 10">BDSF4-3</strain>
    </source>
</reference>
<accession>A0AA49GAX0</accession>
<protein>
    <recommendedName>
        <fullName evidence="6">Peptidyl-prolyl cis-trans isomerase</fullName>
        <ecNumber evidence="6">5.2.1.8</ecNumber>
    </recommendedName>
</protein>
<dbReference type="PANTHER" id="PTHR43811">
    <property type="entry name" value="FKBP-TYPE PEPTIDYL-PROLYL CIS-TRANS ISOMERASE FKPA"/>
    <property type="match status" value="1"/>
</dbReference>
<evidence type="ECO:0000313" key="10">
    <source>
        <dbReference type="Proteomes" id="UP001230496"/>
    </source>
</evidence>
<dbReference type="RefSeq" id="WP_308350442.1">
    <property type="nucleotide sequence ID" value="NZ_CP129971.1"/>
</dbReference>
<gene>
    <name evidence="9" type="ORF">QYS49_03470</name>
</gene>
<comment type="catalytic activity">
    <reaction evidence="1 5 6">
        <text>[protein]-peptidylproline (omega=180) = [protein]-peptidylproline (omega=0)</text>
        <dbReference type="Rhea" id="RHEA:16237"/>
        <dbReference type="Rhea" id="RHEA-COMP:10747"/>
        <dbReference type="Rhea" id="RHEA-COMP:10748"/>
        <dbReference type="ChEBI" id="CHEBI:83833"/>
        <dbReference type="ChEBI" id="CHEBI:83834"/>
        <dbReference type="EC" id="5.2.1.8"/>
    </reaction>
</comment>
<dbReference type="InterPro" id="IPR001179">
    <property type="entry name" value="PPIase_FKBP_dom"/>
</dbReference>
<dbReference type="KEGG" id="msaa:QYS49_03470"/>
<evidence type="ECO:0000313" key="9">
    <source>
        <dbReference type="EMBL" id="WKK76415.2"/>
    </source>
</evidence>